<dbReference type="SMART" id="SM00062">
    <property type="entry name" value="PBPb"/>
    <property type="match status" value="1"/>
</dbReference>
<accession>A0ABV8SJ15</accession>
<gene>
    <name evidence="5" type="ORF">ACFO1S_23755</name>
</gene>
<evidence type="ECO:0000256" key="3">
    <source>
        <dbReference type="ARBA" id="ARBA00022729"/>
    </source>
</evidence>
<keyword evidence="3" id="KW-0732">Signal</keyword>
<evidence type="ECO:0000313" key="5">
    <source>
        <dbReference type="EMBL" id="MFC4306444.1"/>
    </source>
</evidence>
<evidence type="ECO:0000256" key="1">
    <source>
        <dbReference type="ARBA" id="ARBA00010333"/>
    </source>
</evidence>
<proteinExistence type="inferred from homology"/>
<dbReference type="SUPFAM" id="SSF53850">
    <property type="entry name" value="Periplasmic binding protein-like II"/>
    <property type="match status" value="1"/>
</dbReference>
<dbReference type="CDD" id="cd13692">
    <property type="entry name" value="PBP2_BztA"/>
    <property type="match status" value="1"/>
</dbReference>
<comment type="caution">
    <text evidence="5">The sequence shown here is derived from an EMBL/GenBank/DDBJ whole genome shotgun (WGS) entry which is preliminary data.</text>
</comment>
<dbReference type="RefSeq" id="WP_204605111.1">
    <property type="nucleotide sequence ID" value="NZ_JBHSED010000058.1"/>
</dbReference>
<dbReference type="PROSITE" id="PS51257">
    <property type="entry name" value="PROKAR_LIPOPROTEIN"/>
    <property type="match status" value="1"/>
</dbReference>
<name>A0ABV8SJ15_9BACL</name>
<dbReference type="Proteomes" id="UP001595755">
    <property type="component" value="Unassembled WGS sequence"/>
</dbReference>
<dbReference type="Gene3D" id="3.40.190.10">
    <property type="entry name" value="Periplasmic binding protein-like II"/>
    <property type="match status" value="2"/>
</dbReference>
<dbReference type="PANTHER" id="PTHR30085">
    <property type="entry name" value="AMINO ACID ABC TRANSPORTER PERMEASE"/>
    <property type="match status" value="1"/>
</dbReference>
<evidence type="ECO:0000256" key="2">
    <source>
        <dbReference type="ARBA" id="ARBA00022448"/>
    </source>
</evidence>
<dbReference type="InterPro" id="IPR051455">
    <property type="entry name" value="Bact_solute-bind_prot3"/>
</dbReference>
<evidence type="ECO:0000313" key="6">
    <source>
        <dbReference type="Proteomes" id="UP001595755"/>
    </source>
</evidence>
<dbReference type="PANTHER" id="PTHR30085:SF7">
    <property type="entry name" value="AMINO-ACID ABC TRANSPORTER-BINDING PROTEIN YHDW-RELATED"/>
    <property type="match status" value="1"/>
</dbReference>
<dbReference type="InterPro" id="IPR001638">
    <property type="entry name" value="Solute-binding_3/MltF_N"/>
</dbReference>
<dbReference type="EMBL" id="JBHSED010000058">
    <property type="protein sequence ID" value="MFC4306444.1"/>
    <property type="molecule type" value="Genomic_DNA"/>
</dbReference>
<sequence>MNRLTSKPYSFLAIMVLLVISLVAAGCSNSNESGTKETQQGGSTLEKVKKRGNVVIGVDTVLPGFGFLDSNGSFSGFDIEIGRAFAAAIFGDPNKATMRPVTGQTRFTALQTGEIDILSRATTMSFTRDTSLGLKFIPTTFYDGQGVMVHKSANVSTIAELNGLRVGVEQGTTTEQNLTEKLRKVNAKAEIIVFENQDAIVAAYEQGSIDAWTSDQSGLVSRLASMKQPDEHLILQEVLSKEPLTPVVKAGDDQWFNLTRWIVYALIQAEEYGITKDNVDQFLQSEDPGIRRFLGLEGELGKHIGLDNDFVVKLIKGVGNYGEIFDRNLGKGSIFKLDRGVNGLWTEGGLMYSPPFN</sequence>
<reference evidence="6" key="1">
    <citation type="journal article" date="2019" name="Int. J. Syst. Evol. Microbiol.">
        <title>The Global Catalogue of Microorganisms (GCM) 10K type strain sequencing project: providing services to taxonomists for standard genome sequencing and annotation.</title>
        <authorList>
            <consortium name="The Broad Institute Genomics Platform"/>
            <consortium name="The Broad Institute Genome Sequencing Center for Infectious Disease"/>
            <person name="Wu L."/>
            <person name="Ma J."/>
        </authorList>
    </citation>
    <scope>NUCLEOTIDE SEQUENCE [LARGE SCALE GENOMIC DNA]</scope>
    <source>
        <strain evidence="6">CGMCC 4.1641</strain>
    </source>
</reference>
<feature type="domain" description="Solute-binding protein family 3/N-terminal" evidence="4">
    <location>
        <begin position="53"/>
        <end position="280"/>
    </location>
</feature>
<protein>
    <submittedName>
        <fullName evidence="5">Amino acid ABC transporter substrate-binding protein</fullName>
    </submittedName>
</protein>
<comment type="similarity">
    <text evidence="1">Belongs to the bacterial solute-binding protein 3 family.</text>
</comment>
<organism evidence="5 6">
    <name type="scientific">Cohnella boryungensis</name>
    <dbReference type="NCBI Taxonomy" id="768479"/>
    <lineage>
        <taxon>Bacteria</taxon>
        <taxon>Bacillati</taxon>
        <taxon>Bacillota</taxon>
        <taxon>Bacilli</taxon>
        <taxon>Bacillales</taxon>
        <taxon>Paenibacillaceae</taxon>
        <taxon>Cohnella</taxon>
    </lineage>
</organism>
<keyword evidence="2" id="KW-0813">Transport</keyword>
<keyword evidence="6" id="KW-1185">Reference proteome</keyword>
<evidence type="ECO:0000259" key="4">
    <source>
        <dbReference type="SMART" id="SM00062"/>
    </source>
</evidence>
<dbReference type="Pfam" id="PF00497">
    <property type="entry name" value="SBP_bac_3"/>
    <property type="match status" value="1"/>
</dbReference>